<feature type="transmembrane region" description="Helical" evidence="7">
    <location>
        <begin position="6"/>
        <end position="22"/>
    </location>
</feature>
<dbReference type="GO" id="GO:0055085">
    <property type="term" value="P:transmembrane transport"/>
    <property type="evidence" value="ECO:0007669"/>
    <property type="project" value="InterPro"/>
</dbReference>
<keyword evidence="6 7" id="KW-0472">Membrane</keyword>
<dbReference type="GO" id="GO:0016020">
    <property type="term" value="C:membrane"/>
    <property type="evidence" value="ECO:0007669"/>
    <property type="project" value="UniProtKB-SubCell"/>
</dbReference>
<evidence type="ECO:0000313" key="9">
    <source>
        <dbReference type="Proteomes" id="UP000523863"/>
    </source>
</evidence>
<comment type="caution">
    <text evidence="8">The sequence shown here is derived from an EMBL/GenBank/DDBJ whole genome shotgun (WGS) entry which is preliminary data.</text>
</comment>
<keyword evidence="4 7" id="KW-0812">Transmembrane</keyword>
<evidence type="ECO:0000256" key="6">
    <source>
        <dbReference type="ARBA" id="ARBA00023136"/>
    </source>
</evidence>
<feature type="transmembrane region" description="Helical" evidence="7">
    <location>
        <begin position="124"/>
        <end position="143"/>
    </location>
</feature>
<proteinExistence type="predicted"/>
<evidence type="ECO:0000313" key="8">
    <source>
        <dbReference type="EMBL" id="MBB5599251.1"/>
    </source>
</evidence>
<evidence type="ECO:0000256" key="4">
    <source>
        <dbReference type="ARBA" id="ARBA00022692"/>
    </source>
</evidence>
<evidence type="ECO:0000256" key="3">
    <source>
        <dbReference type="ARBA" id="ARBA00022475"/>
    </source>
</evidence>
<evidence type="ECO:0000256" key="1">
    <source>
        <dbReference type="ARBA" id="ARBA00004141"/>
    </source>
</evidence>
<name>A0A7W8YD86_9MICC</name>
<keyword evidence="5 7" id="KW-1133">Transmembrane helix</keyword>
<dbReference type="Pfam" id="PF03547">
    <property type="entry name" value="Mem_trans"/>
    <property type="match status" value="1"/>
</dbReference>
<feature type="transmembrane region" description="Helical" evidence="7">
    <location>
        <begin position="231"/>
        <end position="249"/>
    </location>
</feature>
<reference evidence="8 9" key="1">
    <citation type="submission" date="2020-08" db="EMBL/GenBank/DDBJ databases">
        <title>Sequencing the genomes of 1000 actinobacteria strains.</title>
        <authorList>
            <person name="Klenk H.-P."/>
        </authorList>
    </citation>
    <scope>NUCLEOTIDE SEQUENCE [LARGE SCALE GENOMIC DNA]</scope>
    <source>
        <strain evidence="8 9">DSM 23694</strain>
    </source>
</reference>
<gene>
    <name evidence="8" type="ORF">BKA12_002331</name>
</gene>
<feature type="transmembrane region" description="Helical" evidence="7">
    <location>
        <begin position="193"/>
        <end position="211"/>
    </location>
</feature>
<keyword evidence="2" id="KW-0813">Transport</keyword>
<dbReference type="RefSeq" id="WP_183644081.1">
    <property type="nucleotide sequence ID" value="NZ_JACHBL010000001.1"/>
</dbReference>
<evidence type="ECO:0000256" key="2">
    <source>
        <dbReference type="ARBA" id="ARBA00022448"/>
    </source>
</evidence>
<dbReference type="InterPro" id="IPR004776">
    <property type="entry name" value="Mem_transp_PIN-like"/>
</dbReference>
<dbReference type="AlphaFoldDB" id="A0A7W8YD86"/>
<protein>
    <recommendedName>
        <fullName evidence="10">AEC family transporter</fullName>
    </recommendedName>
</protein>
<evidence type="ECO:0008006" key="10">
    <source>
        <dbReference type="Google" id="ProtNLM"/>
    </source>
</evidence>
<evidence type="ECO:0000256" key="5">
    <source>
        <dbReference type="ARBA" id="ARBA00022989"/>
    </source>
</evidence>
<dbReference type="PANTHER" id="PTHR36838">
    <property type="entry name" value="AUXIN EFFLUX CARRIER FAMILY PROTEIN"/>
    <property type="match status" value="1"/>
</dbReference>
<keyword evidence="9" id="KW-1185">Reference proteome</keyword>
<dbReference type="Proteomes" id="UP000523863">
    <property type="component" value="Unassembled WGS sequence"/>
</dbReference>
<keyword evidence="3" id="KW-1003">Cell membrane</keyword>
<sequence length="308" mass="32668">MLGVFSGFAVVWAVILVGFFVGKKGILGPDARVTLNRLTFFVASPALLFKTLSESDPLSVLGPLLWVALISAFLIMGIYILTTKWWFKRNLADQTVGAMSAATVNSANLGMPIAIYVLGDIGHAAPVILFQLAILTPINLAMLDAATSKNPTTLRSIIGQSFRNPMIVGSLSGLAVALMQVEIPQVLKDPIDLIAGASIPAMLIAFGISLVDSRPLAKSSPFNKDVLVASAMKLILHPIVAWLIAAFIFRLEGELLLSAIVMASLPTAQNVFVNASRYNKGVTLAKDTVLITTIGAIPAMVAVAVIFQ</sequence>
<evidence type="ECO:0000256" key="7">
    <source>
        <dbReference type="SAM" id="Phobius"/>
    </source>
</evidence>
<feature type="transmembrane region" description="Helical" evidence="7">
    <location>
        <begin position="64"/>
        <end position="87"/>
    </location>
</feature>
<comment type="subcellular location">
    <subcellularLocation>
        <location evidence="1">Membrane</location>
        <topology evidence="1">Multi-pass membrane protein</topology>
    </subcellularLocation>
</comment>
<organism evidence="8 9">
    <name type="scientific">Neomicrococcus lactis</name>
    <dbReference type="NCBI Taxonomy" id="732241"/>
    <lineage>
        <taxon>Bacteria</taxon>
        <taxon>Bacillati</taxon>
        <taxon>Actinomycetota</taxon>
        <taxon>Actinomycetes</taxon>
        <taxon>Micrococcales</taxon>
        <taxon>Micrococcaceae</taxon>
        <taxon>Neomicrococcus</taxon>
    </lineage>
</organism>
<feature type="transmembrane region" description="Helical" evidence="7">
    <location>
        <begin position="288"/>
        <end position="307"/>
    </location>
</feature>
<feature type="transmembrane region" description="Helical" evidence="7">
    <location>
        <begin position="255"/>
        <end position="276"/>
    </location>
</feature>
<accession>A0A7W8YD86</accession>
<dbReference type="EMBL" id="JACHBL010000001">
    <property type="protein sequence ID" value="MBB5599251.1"/>
    <property type="molecule type" value="Genomic_DNA"/>
</dbReference>
<feature type="transmembrane region" description="Helical" evidence="7">
    <location>
        <begin position="99"/>
        <end position="118"/>
    </location>
</feature>
<dbReference type="PANTHER" id="PTHR36838:SF3">
    <property type="entry name" value="TRANSPORTER AUXIN EFFLUX CARRIER EC FAMILY"/>
    <property type="match status" value="1"/>
</dbReference>